<feature type="compositionally biased region" description="Acidic residues" evidence="1">
    <location>
        <begin position="9"/>
        <end position="22"/>
    </location>
</feature>
<comment type="caution">
    <text evidence="2">The sequence shown here is derived from an EMBL/GenBank/DDBJ whole genome shotgun (WGS) entry which is preliminary data.</text>
</comment>
<evidence type="ECO:0000256" key="1">
    <source>
        <dbReference type="SAM" id="MobiDB-lite"/>
    </source>
</evidence>
<name>A0A9W6SLL7_9ACTN</name>
<sequence length="75" mass="8212">MGAGLATDLDFDAEPPVEEGAEDGAHRALPVIVTRRTTGRDRRRGGVHCTAPCRSQPRRLIKTESQRQSLRSDEG</sequence>
<organism evidence="2 3">
    <name type="scientific">Actinorhabdospora filicis</name>
    <dbReference type="NCBI Taxonomy" id="1785913"/>
    <lineage>
        <taxon>Bacteria</taxon>
        <taxon>Bacillati</taxon>
        <taxon>Actinomycetota</taxon>
        <taxon>Actinomycetes</taxon>
        <taxon>Micromonosporales</taxon>
        <taxon>Micromonosporaceae</taxon>
        <taxon>Actinorhabdospora</taxon>
    </lineage>
</organism>
<dbReference type="Proteomes" id="UP001165079">
    <property type="component" value="Unassembled WGS sequence"/>
</dbReference>
<feature type="compositionally biased region" description="Basic and acidic residues" evidence="1">
    <location>
        <begin position="61"/>
        <end position="75"/>
    </location>
</feature>
<proteinExistence type="predicted"/>
<dbReference type="AlphaFoldDB" id="A0A9W6SLL7"/>
<evidence type="ECO:0000313" key="2">
    <source>
        <dbReference type="EMBL" id="GLZ78253.1"/>
    </source>
</evidence>
<accession>A0A9W6SLL7</accession>
<reference evidence="2" key="1">
    <citation type="submission" date="2023-03" db="EMBL/GenBank/DDBJ databases">
        <title>Actinorhabdospora filicis NBRC 111898.</title>
        <authorList>
            <person name="Ichikawa N."/>
            <person name="Sato H."/>
            <person name="Tonouchi N."/>
        </authorList>
    </citation>
    <scope>NUCLEOTIDE SEQUENCE</scope>
    <source>
        <strain evidence="2">NBRC 111898</strain>
    </source>
</reference>
<feature type="region of interest" description="Disordered" evidence="1">
    <location>
        <begin position="1"/>
        <end position="75"/>
    </location>
</feature>
<gene>
    <name evidence="2" type="ORF">Afil01_30600</name>
</gene>
<evidence type="ECO:0000313" key="3">
    <source>
        <dbReference type="Proteomes" id="UP001165079"/>
    </source>
</evidence>
<protein>
    <submittedName>
        <fullName evidence="2">Uncharacterized protein</fullName>
    </submittedName>
</protein>
<keyword evidence="3" id="KW-1185">Reference proteome</keyword>
<dbReference type="EMBL" id="BSTX01000002">
    <property type="protein sequence ID" value="GLZ78253.1"/>
    <property type="molecule type" value="Genomic_DNA"/>
</dbReference>